<gene>
    <name evidence="3" type="ORF">CTEN210_02080</name>
    <name evidence="4" type="ORF">CTEN210_02107</name>
</gene>
<dbReference type="EMBL" id="BLLK01000022">
    <property type="protein sequence ID" value="GFH45606.1"/>
    <property type="molecule type" value="Genomic_DNA"/>
</dbReference>
<reference evidence="4" key="1">
    <citation type="submission" date="2020-02" db="EMBL/GenBank/DDBJ databases">
        <authorList>
            <person name="Hongo Y."/>
            <person name="Kimura K."/>
            <person name="Takaki Y."/>
            <person name="Tomaru Y."/>
        </authorList>
    </citation>
    <scope>NUCLEOTIDE SEQUENCE</scope>
    <source>
        <strain evidence="4">NIES-3715</strain>
    </source>
</reference>
<evidence type="ECO:0000313" key="5">
    <source>
        <dbReference type="Proteomes" id="UP001054902"/>
    </source>
</evidence>
<evidence type="ECO:0000256" key="1">
    <source>
        <dbReference type="SAM" id="Coils"/>
    </source>
</evidence>
<dbReference type="Proteomes" id="UP001054902">
    <property type="component" value="Unassembled WGS sequence"/>
</dbReference>
<feature type="compositionally biased region" description="Basic residues" evidence="2">
    <location>
        <begin position="34"/>
        <end position="44"/>
    </location>
</feature>
<reference evidence="4 5" key="2">
    <citation type="journal article" date="2021" name="Sci. Rep.">
        <title>The genome of the diatom Chaetoceros tenuissimus carries an ancient integrated fragment of an extant virus.</title>
        <authorList>
            <person name="Hongo Y."/>
            <person name="Kimura K."/>
            <person name="Takaki Y."/>
            <person name="Yoshida Y."/>
            <person name="Baba S."/>
            <person name="Kobayashi G."/>
            <person name="Nagasaki K."/>
            <person name="Hano T."/>
            <person name="Tomaru Y."/>
        </authorList>
    </citation>
    <scope>NUCLEOTIDE SEQUENCE [LARGE SCALE GENOMIC DNA]</scope>
    <source>
        <strain evidence="4 5">NIES-3715</strain>
    </source>
</reference>
<sequence>MPSDSKSVRSVKSQQSFGVGEDFAMTSDEESYNKGKRTFKHRTKVVTTHPREHDDDRSFDDSLLDHEHPEHRDEDDQDSDFRPSSVLMSKTNEDMDTPDAVEDDDGSVPTKASDTPSRSNILGRIEDRAIKRFDADTMHMSHILEYLGNAMEGIQSFNEKNVYQESVYWKERAVDAEEKNTELMAEIENLHRQCKTWESRLRRSEKRVEKLMKEQESRPNRPGLGYRGMSSVGNSIAVDKLVPEEKVKGNDTAPVVEAAKSEEPTEGPRSGLKTLIHGRSFRQKWDRMKLAGIEKAPPPIEESPSTVAAKKYVEQYLEETDNKGAKIDTKDSMSEISFDQKRRLARRNSRSSSISRRKGGKVKSVPTNDGTSSWQEMLSV</sequence>
<feature type="compositionally biased region" description="Polar residues" evidence="2">
    <location>
        <begin position="110"/>
        <end position="120"/>
    </location>
</feature>
<proteinExistence type="predicted"/>
<feature type="compositionally biased region" description="Basic and acidic residues" evidence="2">
    <location>
        <begin position="320"/>
        <end position="342"/>
    </location>
</feature>
<feature type="compositionally biased region" description="Basic and acidic residues" evidence="2">
    <location>
        <begin position="49"/>
        <end position="74"/>
    </location>
</feature>
<dbReference type="EMBL" id="BLLK01000022">
    <property type="protein sequence ID" value="GFH45633.1"/>
    <property type="molecule type" value="Genomic_DNA"/>
</dbReference>
<feature type="compositionally biased region" description="Polar residues" evidence="2">
    <location>
        <begin position="365"/>
        <end position="380"/>
    </location>
</feature>
<evidence type="ECO:0000256" key="2">
    <source>
        <dbReference type="SAM" id="MobiDB-lite"/>
    </source>
</evidence>
<organism evidence="4 5">
    <name type="scientific">Chaetoceros tenuissimus</name>
    <dbReference type="NCBI Taxonomy" id="426638"/>
    <lineage>
        <taxon>Eukaryota</taxon>
        <taxon>Sar</taxon>
        <taxon>Stramenopiles</taxon>
        <taxon>Ochrophyta</taxon>
        <taxon>Bacillariophyta</taxon>
        <taxon>Coscinodiscophyceae</taxon>
        <taxon>Chaetocerotophycidae</taxon>
        <taxon>Chaetocerotales</taxon>
        <taxon>Chaetocerotaceae</taxon>
        <taxon>Chaetoceros</taxon>
    </lineage>
</organism>
<evidence type="ECO:0000313" key="3">
    <source>
        <dbReference type="EMBL" id="GFH45606.1"/>
    </source>
</evidence>
<name>A0AAD3H0J7_9STRA</name>
<dbReference type="AlphaFoldDB" id="A0AAD3H0J7"/>
<keyword evidence="5" id="KW-1185">Reference proteome</keyword>
<feature type="compositionally biased region" description="Low complexity" evidence="2">
    <location>
        <begin position="1"/>
        <end position="16"/>
    </location>
</feature>
<feature type="compositionally biased region" description="Acidic residues" evidence="2">
    <location>
        <begin position="94"/>
        <end position="106"/>
    </location>
</feature>
<feature type="compositionally biased region" description="Basic residues" evidence="2">
    <location>
        <begin position="343"/>
        <end position="361"/>
    </location>
</feature>
<feature type="region of interest" description="Disordered" evidence="2">
    <location>
        <begin position="318"/>
        <end position="380"/>
    </location>
</feature>
<accession>A0AAD3H0J7</accession>
<keyword evidence="1" id="KW-0175">Coiled coil</keyword>
<protein>
    <submittedName>
        <fullName evidence="4">Uncharacterized protein</fullName>
    </submittedName>
</protein>
<feature type="coiled-coil region" evidence="1">
    <location>
        <begin position="173"/>
        <end position="214"/>
    </location>
</feature>
<evidence type="ECO:0000313" key="4">
    <source>
        <dbReference type="EMBL" id="GFH45633.1"/>
    </source>
</evidence>
<feature type="region of interest" description="Disordered" evidence="2">
    <location>
        <begin position="1"/>
        <end position="120"/>
    </location>
</feature>
<comment type="caution">
    <text evidence="4">The sequence shown here is derived from an EMBL/GenBank/DDBJ whole genome shotgun (WGS) entry which is preliminary data.</text>
</comment>